<protein>
    <recommendedName>
        <fullName evidence="3">Lipocalin-like domain-containing protein</fullName>
    </recommendedName>
</protein>
<keyword evidence="2" id="KW-1185">Reference proteome</keyword>
<accession>A0A2T8HHH3</accession>
<name>A0A2T8HHH3_9SPHI</name>
<dbReference type="OrthoDB" id="716665at2"/>
<comment type="caution">
    <text evidence="1">The sequence shown here is derived from an EMBL/GenBank/DDBJ whole genome shotgun (WGS) entry which is preliminary data.</text>
</comment>
<evidence type="ECO:0008006" key="3">
    <source>
        <dbReference type="Google" id="ProtNLM"/>
    </source>
</evidence>
<gene>
    <name evidence="1" type="ORF">DC487_12295</name>
</gene>
<proteinExistence type="predicted"/>
<evidence type="ECO:0000313" key="2">
    <source>
        <dbReference type="Proteomes" id="UP000245627"/>
    </source>
</evidence>
<dbReference type="PROSITE" id="PS51257">
    <property type="entry name" value="PROKAR_LIPOPROTEIN"/>
    <property type="match status" value="1"/>
</dbReference>
<dbReference type="Proteomes" id="UP000245627">
    <property type="component" value="Unassembled WGS sequence"/>
</dbReference>
<reference evidence="1 2" key="1">
    <citation type="submission" date="2018-04" db="EMBL/GenBank/DDBJ databases">
        <title>Sphingobacterium cortibacter sp. nov.</title>
        <authorList>
            <person name="Li Y."/>
        </authorList>
    </citation>
    <scope>NUCLEOTIDE SEQUENCE [LARGE SCALE GENOMIC DNA]</scope>
    <source>
        <strain evidence="1 2">2c-3</strain>
    </source>
</reference>
<dbReference type="RefSeq" id="WP_116776269.1">
    <property type="nucleotide sequence ID" value="NZ_QDKG01000004.1"/>
</dbReference>
<organism evidence="1 2">
    <name type="scientific">Sphingobacterium corticibacter</name>
    <dbReference type="NCBI Taxonomy" id="2171749"/>
    <lineage>
        <taxon>Bacteria</taxon>
        <taxon>Pseudomonadati</taxon>
        <taxon>Bacteroidota</taxon>
        <taxon>Sphingobacteriia</taxon>
        <taxon>Sphingobacteriales</taxon>
        <taxon>Sphingobacteriaceae</taxon>
        <taxon>Sphingobacterium</taxon>
    </lineage>
</organism>
<dbReference type="AlphaFoldDB" id="A0A2T8HHH3"/>
<evidence type="ECO:0000313" key="1">
    <source>
        <dbReference type="EMBL" id="PVH24889.1"/>
    </source>
</evidence>
<sequence>MKNLRIMPLLLCLLFSSCEKNDTDVNALYRRWDFWSEERIYNENPGDPNSSSKRDTRSFAEDGPMFYKFHVDNTFDSHLGPGMFDARGDSLYLDLNGSRRGYKFSVGSRELKLINTFSRSDYYQETTLTLRAR</sequence>
<dbReference type="EMBL" id="QDKG01000004">
    <property type="protein sequence ID" value="PVH24889.1"/>
    <property type="molecule type" value="Genomic_DNA"/>
</dbReference>